<evidence type="ECO:0000256" key="3">
    <source>
        <dbReference type="ARBA" id="ARBA00022554"/>
    </source>
</evidence>
<accession>A0A812LQQ9</accession>
<dbReference type="PROSITE" id="PS50176">
    <property type="entry name" value="ARM_REPEAT"/>
    <property type="match status" value="3"/>
</dbReference>
<dbReference type="Pfam" id="PF13640">
    <property type="entry name" value="2OG-FeII_Oxy_3"/>
    <property type="match status" value="1"/>
</dbReference>
<dbReference type="InterPro" id="IPR045156">
    <property type="entry name" value="Vac8"/>
</dbReference>
<evidence type="ECO:0000313" key="11">
    <source>
        <dbReference type="Proteomes" id="UP000604046"/>
    </source>
</evidence>
<dbReference type="GO" id="GO:0071562">
    <property type="term" value="P:nucleus-vacuole junction assembly"/>
    <property type="evidence" value="ECO:0007669"/>
    <property type="project" value="InterPro"/>
</dbReference>
<dbReference type="InterPro" id="IPR044862">
    <property type="entry name" value="Pro_4_hyd_alph_FE2OG_OXY"/>
</dbReference>
<dbReference type="OrthoDB" id="7537227at2759"/>
<dbReference type="InterPro" id="IPR005123">
    <property type="entry name" value="Oxoglu/Fe-dep_dioxygenase_dom"/>
</dbReference>
<dbReference type="GO" id="GO:0005774">
    <property type="term" value="C:vacuolar membrane"/>
    <property type="evidence" value="ECO:0007669"/>
    <property type="project" value="UniProtKB-SubCell"/>
</dbReference>
<dbReference type="SMART" id="SM00185">
    <property type="entry name" value="ARM"/>
    <property type="match status" value="4"/>
</dbReference>
<dbReference type="Proteomes" id="UP000604046">
    <property type="component" value="Unassembled WGS sequence"/>
</dbReference>
<evidence type="ECO:0000256" key="2">
    <source>
        <dbReference type="ARBA" id="ARBA00005462"/>
    </source>
</evidence>
<keyword evidence="5" id="KW-0472">Membrane</keyword>
<dbReference type="InterPro" id="IPR000225">
    <property type="entry name" value="Armadillo"/>
</dbReference>
<dbReference type="SUPFAM" id="SSF48371">
    <property type="entry name" value="ARM repeat"/>
    <property type="match status" value="1"/>
</dbReference>
<evidence type="ECO:0000256" key="5">
    <source>
        <dbReference type="ARBA" id="ARBA00023136"/>
    </source>
</evidence>
<proteinExistence type="inferred from homology"/>
<feature type="repeat" description="ARM" evidence="8">
    <location>
        <begin position="344"/>
        <end position="386"/>
    </location>
</feature>
<feature type="repeat" description="ARM" evidence="8">
    <location>
        <begin position="299"/>
        <end position="344"/>
    </location>
</feature>
<name>A0A812LQQ9_9DINO</name>
<sequence length="505" mass="55439">MGQKRKRVWTFTSCCHRRQETHYADNERVKVSVVRTGLEQRLIALVPAIKEVYMPCRTSYLDATGQWNISCYAELDDLPDAMVPGAVVHPPMAVVLQPLLDGLTERLCTWWLARHPEFSAFELHRVQTFVTRYSVHRGETHLTRHVDGPHVDASFILQLHSERFTGGGVRVWDSENSRDYTDYALETGDLCMLDHLVWHQSLPVTSGERWVLVVFCQKRPKRPKQHVAHAERSTARCQKAIALATSAAHATCTIDEEQAQALAHMLSSSGMDERERAAFTVGCLAASSASNQTTIVDSGALPLLVNMLRTPAPPLSKERGWAAAALARLATNNSRNKAMIAGLGAIPTLVEMLSSEQDLEAEEAASALCNLSANNEANKHLISMSGAVSALVKCLEGAKPKQRIWSACTLSNLATDPVVCRQIWRAGAIERLVHLLHSDTSKERRRAAAALASLARGEPSTHSAISAAGVRPVLEAMLRDAEESIEATSLLEVLRCHGEKAGPEH</sequence>
<keyword evidence="3" id="KW-0926">Vacuole</keyword>
<evidence type="ECO:0000256" key="4">
    <source>
        <dbReference type="ARBA" id="ARBA00022737"/>
    </source>
</evidence>
<dbReference type="AlphaFoldDB" id="A0A812LQQ9"/>
<dbReference type="PANTHER" id="PTHR47249:SF1">
    <property type="entry name" value="VACUOLAR PROTEIN 8"/>
    <property type="match status" value="1"/>
</dbReference>
<dbReference type="EMBL" id="CAJNDS010001112">
    <property type="protein sequence ID" value="CAE7247834.1"/>
    <property type="molecule type" value="Genomic_DNA"/>
</dbReference>
<reference evidence="10" key="1">
    <citation type="submission" date="2021-02" db="EMBL/GenBank/DDBJ databases">
        <authorList>
            <person name="Dougan E. K."/>
            <person name="Rhodes N."/>
            <person name="Thang M."/>
            <person name="Chan C."/>
        </authorList>
    </citation>
    <scope>NUCLEOTIDE SEQUENCE</scope>
</reference>
<feature type="repeat" description="ARM" evidence="8">
    <location>
        <begin position="427"/>
        <end position="469"/>
    </location>
</feature>
<gene>
    <name evidence="10" type="primary">PUB11</name>
    <name evidence="10" type="ORF">SNAT2548_LOCUS11943</name>
</gene>
<dbReference type="Pfam" id="PF00514">
    <property type="entry name" value="Arm"/>
    <property type="match status" value="1"/>
</dbReference>
<evidence type="ECO:0000259" key="9">
    <source>
        <dbReference type="PROSITE" id="PS51471"/>
    </source>
</evidence>
<comment type="subcellular location">
    <subcellularLocation>
        <location evidence="1">Vacuole membrane</location>
        <topology evidence="1">Lipid-anchor</topology>
    </subcellularLocation>
</comment>
<keyword evidence="11" id="KW-1185">Reference proteome</keyword>
<dbReference type="PROSITE" id="PS51471">
    <property type="entry name" value="FE2OG_OXY"/>
    <property type="match status" value="1"/>
</dbReference>
<keyword evidence="6" id="KW-0449">Lipoprotein</keyword>
<evidence type="ECO:0000313" key="10">
    <source>
        <dbReference type="EMBL" id="CAE7247834.1"/>
    </source>
</evidence>
<dbReference type="Gene3D" id="2.60.120.620">
    <property type="entry name" value="q2cbj1_9rhob like domain"/>
    <property type="match status" value="1"/>
</dbReference>
<protein>
    <recommendedName>
        <fullName evidence="7">Vacuolar protein 8</fullName>
    </recommendedName>
</protein>
<evidence type="ECO:0000256" key="1">
    <source>
        <dbReference type="ARBA" id="ARBA00004592"/>
    </source>
</evidence>
<keyword evidence="4" id="KW-0677">Repeat</keyword>
<comment type="similarity">
    <text evidence="2">Belongs to the beta-catenin family.</text>
</comment>
<comment type="caution">
    <text evidence="10">The sequence shown here is derived from an EMBL/GenBank/DDBJ whole genome shotgun (WGS) entry which is preliminary data.</text>
</comment>
<evidence type="ECO:0000256" key="7">
    <source>
        <dbReference type="ARBA" id="ARBA00026209"/>
    </source>
</evidence>
<dbReference type="InterPro" id="IPR011989">
    <property type="entry name" value="ARM-like"/>
</dbReference>
<dbReference type="InterPro" id="IPR016024">
    <property type="entry name" value="ARM-type_fold"/>
</dbReference>
<dbReference type="PANTHER" id="PTHR47249">
    <property type="entry name" value="VACUOLAR PROTEIN 8"/>
    <property type="match status" value="1"/>
</dbReference>
<organism evidence="10 11">
    <name type="scientific">Symbiodinium natans</name>
    <dbReference type="NCBI Taxonomy" id="878477"/>
    <lineage>
        <taxon>Eukaryota</taxon>
        <taxon>Sar</taxon>
        <taxon>Alveolata</taxon>
        <taxon>Dinophyceae</taxon>
        <taxon>Suessiales</taxon>
        <taxon>Symbiodiniaceae</taxon>
        <taxon>Symbiodinium</taxon>
    </lineage>
</organism>
<evidence type="ECO:0000256" key="8">
    <source>
        <dbReference type="PROSITE-ProRule" id="PRU00259"/>
    </source>
</evidence>
<dbReference type="GO" id="GO:0043495">
    <property type="term" value="F:protein-membrane adaptor activity"/>
    <property type="evidence" value="ECO:0007669"/>
    <property type="project" value="InterPro"/>
</dbReference>
<dbReference type="Gene3D" id="1.25.10.10">
    <property type="entry name" value="Leucine-rich Repeat Variant"/>
    <property type="match status" value="1"/>
</dbReference>
<feature type="domain" description="Fe2OG dioxygenase" evidence="9">
    <location>
        <begin position="122"/>
        <end position="218"/>
    </location>
</feature>
<evidence type="ECO:0000256" key="6">
    <source>
        <dbReference type="ARBA" id="ARBA00023288"/>
    </source>
</evidence>